<dbReference type="GO" id="GO:0016020">
    <property type="term" value="C:membrane"/>
    <property type="evidence" value="ECO:0007669"/>
    <property type="project" value="UniProtKB-SubCell"/>
</dbReference>
<dbReference type="Gene3D" id="1.20.1110.10">
    <property type="entry name" value="Calcium-transporting ATPase, transmembrane domain"/>
    <property type="match status" value="1"/>
</dbReference>
<dbReference type="InterPro" id="IPR023298">
    <property type="entry name" value="ATPase_P-typ_TM_dom_sf"/>
</dbReference>
<dbReference type="PRINTS" id="PR00119">
    <property type="entry name" value="CATATPASE"/>
</dbReference>
<evidence type="ECO:0000259" key="9">
    <source>
        <dbReference type="SMART" id="SM00831"/>
    </source>
</evidence>
<dbReference type="NCBIfam" id="TIGR01494">
    <property type="entry name" value="ATPase_P-type"/>
    <property type="match status" value="2"/>
</dbReference>
<comment type="subcellular location">
    <subcellularLocation>
        <location evidence="1">Membrane</location>
        <topology evidence="1">Multi-pass membrane protein</topology>
    </subcellularLocation>
</comment>
<dbReference type="Proteomes" id="UP000215452">
    <property type="component" value="Chromosome"/>
</dbReference>
<evidence type="ECO:0000256" key="3">
    <source>
        <dbReference type="ARBA" id="ARBA00022741"/>
    </source>
</evidence>
<dbReference type="PROSITE" id="PS00154">
    <property type="entry name" value="ATPASE_E1_E2"/>
    <property type="match status" value="1"/>
</dbReference>
<dbReference type="InterPro" id="IPR001757">
    <property type="entry name" value="P_typ_ATPase"/>
</dbReference>
<evidence type="ECO:0000256" key="8">
    <source>
        <dbReference type="SAM" id="Phobius"/>
    </source>
</evidence>
<dbReference type="InterPro" id="IPR044492">
    <property type="entry name" value="P_typ_ATPase_HD_dom"/>
</dbReference>
<dbReference type="SUPFAM" id="SSF56784">
    <property type="entry name" value="HAD-like"/>
    <property type="match status" value="1"/>
</dbReference>
<dbReference type="EC" id="3.6.3.8" evidence="10"/>
<feature type="transmembrane region" description="Helical" evidence="8">
    <location>
        <begin position="97"/>
        <end position="117"/>
    </location>
</feature>
<keyword evidence="2 8" id="KW-0812">Transmembrane</keyword>
<keyword evidence="3" id="KW-0547">Nucleotide-binding</keyword>
<keyword evidence="6 8" id="KW-1133">Transmembrane helix</keyword>
<proteinExistence type="predicted"/>
<dbReference type="EMBL" id="CP022714">
    <property type="protein sequence ID" value="ASU14432.1"/>
    <property type="molecule type" value="Genomic_DNA"/>
</dbReference>
<dbReference type="GO" id="GO:0016887">
    <property type="term" value="F:ATP hydrolysis activity"/>
    <property type="evidence" value="ECO:0007669"/>
    <property type="project" value="InterPro"/>
</dbReference>
<dbReference type="GO" id="GO:0005524">
    <property type="term" value="F:ATP binding"/>
    <property type="evidence" value="ECO:0007669"/>
    <property type="project" value="UniProtKB-KW"/>
</dbReference>
<dbReference type="InterPro" id="IPR008250">
    <property type="entry name" value="ATPase_P-typ_transduc_dom_A_sf"/>
</dbReference>
<dbReference type="SFLD" id="SFLDG00002">
    <property type="entry name" value="C1.7:_P-type_atpase_like"/>
    <property type="match status" value="1"/>
</dbReference>
<keyword evidence="7 8" id="KW-0472">Membrane</keyword>
<name>A0A223MA40_MESHO</name>
<dbReference type="SFLD" id="SFLDS00003">
    <property type="entry name" value="Haloacid_Dehalogenase"/>
    <property type="match status" value="1"/>
</dbReference>
<evidence type="ECO:0000256" key="2">
    <source>
        <dbReference type="ARBA" id="ARBA00022692"/>
    </source>
</evidence>
<reference evidence="10 11" key="1">
    <citation type="submission" date="2017-08" db="EMBL/GenBank/DDBJ databases">
        <title>The complete genome sequence of a Mycoplasma hyopneumoniae isolate in Korea.</title>
        <authorList>
            <person name="Han J."/>
            <person name="Lee N."/>
        </authorList>
    </citation>
    <scope>NUCLEOTIDE SEQUENCE [LARGE SCALE GENOMIC DNA]</scope>
    <source>
        <strain evidence="10 11">KM014</strain>
    </source>
</reference>
<protein>
    <submittedName>
        <fullName evidence="10">Calcium-transporting ATPase 1</fullName>
        <ecNumber evidence="10">3.6.3.8</ecNumber>
    </submittedName>
</protein>
<feature type="transmembrane region" description="Helical" evidence="8">
    <location>
        <begin position="669"/>
        <end position="690"/>
    </location>
</feature>
<accession>A0A223MA40</accession>
<evidence type="ECO:0000313" key="10">
    <source>
        <dbReference type="EMBL" id="ASU14432.1"/>
    </source>
</evidence>
<sequence length="871" mass="98365">MSKKVKNQENNAKSLDLLPFLEQVDREKGLNQEQILFSQTTFGQNSLPKVGEKSLFFRILNQLKEPLTLVLIFVTIISILISLIFESDLPFWSKIISYLEPVIIGIIITINVFFSLIQEAKSKKAIKALSDLNSPVSTIIRQGKKISLNSKDILVGDILEVSAGDLISGDGYILEMKDFAVSESILTGESTSVYKEKMTNWDNQDCQVFSGSSVLSGNAKILVSAIGAKTKLGKIADLVQKTEEASSPLQKKIQKFIKIITFIAAFLAIFFFFVYIFLIASGDFSHFKEGIIVSLSLAIGFIPEGLVPLVSINLIIGIKKLAKNNAIVKDLKTIETLGAVSIVCSDKTGTITENKMEITDIFYYQIEQKTFWKQAVLNTSAYSFFQGDIEKFFGDPEEILILKTAKNFEIEKEKLEKEYKFLDKIPFSSKRKFSAIFYEFNKKKFLFIKGAPEILFKMADNLEQNLNEKLLKMQKLGYRIFAFGYLEISNSQNFDSNLEKYLKNIKISGLIGFQDPPRKKIKSIINSLTKSQISTVMITGDNFHTGFAIAKNVGIIKDNSYFVDASNWKKDNFWQENVEKFHLYSRSQPEDKLEIISALQAKKQVVAMLGDGVNDAPSLKKADVGFAMGITGSQVSKQVANVILADDNFKTLYLAIKTGRNIIRNIKQIFAFLLIANFTMLLSVIFATLIFREQIFSSLQILWINVVSETFGGIALGLTNIVTNVMNKNFLEENQQLFNKKLLLKIGFWAIFITFLGLFSFWITKSSVISFIIISLNLGSLSYILATNKPIIRYNFSDLKFLHLGFSVSFLSILLVCLTPGLNAVFSPKDFVFSNLIILKNNNHYFLLFLIPAGIFLDQIWKIFISWQKKR</sequence>
<feature type="transmembrane region" description="Helical" evidence="8">
    <location>
        <begin position="846"/>
        <end position="865"/>
    </location>
</feature>
<dbReference type="InterPro" id="IPR023214">
    <property type="entry name" value="HAD_sf"/>
</dbReference>
<evidence type="ECO:0000313" key="11">
    <source>
        <dbReference type="Proteomes" id="UP000215452"/>
    </source>
</evidence>
<dbReference type="SMART" id="SM00831">
    <property type="entry name" value="Cation_ATPase_N"/>
    <property type="match status" value="1"/>
</dbReference>
<feature type="transmembrane region" description="Helical" evidence="8">
    <location>
        <begin position="67"/>
        <end position="85"/>
    </location>
</feature>
<dbReference type="PRINTS" id="PR00121">
    <property type="entry name" value="NAKATPASE"/>
</dbReference>
<dbReference type="Gene3D" id="3.40.50.1000">
    <property type="entry name" value="HAD superfamily/HAD-like"/>
    <property type="match status" value="1"/>
</dbReference>
<dbReference type="Pfam" id="PF00690">
    <property type="entry name" value="Cation_ATPase_N"/>
    <property type="match status" value="1"/>
</dbReference>
<keyword evidence="4" id="KW-0067">ATP-binding</keyword>
<keyword evidence="10" id="KW-0378">Hydrolase</keyword>
<dbReference type="SUPFAM" id="SSF81653">
    <property type="entry name" value="Calcium ATPase, transduction domain A"/>
    <property type="match status" value="1"/>
</dbReference>
<feature type="transmembrane region" description="Helical" evidence="8">
    <location>
        <begin position="742"/>
        <end position="762"/>
    </location>
</feature>
<evidence type="ECO:0000256" key="1">
    <source>
        <dbReference type="ARBA" id="ARBA00004141"/>
    </source>
</evidence>
<dbReference type="InterPro" id="IPR018303">
    <property type="entry name" value="ATPase_P-typ_P_site"/>
</dbReference>
<feature type="transmembrane region" description="Helical" evidence="8">
    <location>
        <begin position="806"/>
        <end position="826"/>
    </location>
</feature>
<dbReference type="SUPFAM" id="SSF81665">
    <property type="entry name" value="Calcium ATPase, transmembrane domain M"/>
    <property type="match status" value="1"/>
</dbReference>
<evidence type="ECO:0000256" key="6">
    <source>
        <dbReference type="ARBA" id="ARBA00022989"/>
    </source>
</evidence>
<dbReference type="Gene3D" id="2.70.150.10">
    <property type="entry name" value="Calcium-transporting ATPase, cytoplasmic transduction domain A"/>
    <property type="match status" value="1"/>
</dbReference>
<feature type="transmembrane region" description="Helical" evidence="8">
    <location>
        <begin position="291"/>
        <end position="316"/>
    </location>
</feature>
<dbReference type="AlphaFoldDB" id="A0A223MA40"/>
<dbReference type="InterPro" id="IPR059000">
    <property type="entry name" value="ATPase_P-type_domA"/>
</dbReference>
<evidence type="ECO:0000256" key="7">
    <source>
        <dbReference type="ARBA" id="ARBA00023136"/>
    </source>
</evidence>
<evidence type="ECO:0000256" key="4">
    <source>
        <dbReference type="ARBA" id="ARBA00022840"/>
    </source>
</evidence>
<keyword evidence="5" id="KW-1278">Translocase</keyword>
<evidence type="ECO:0000256" key="5">
    <source>
        <dbReference type="ARBA" id="ARBA00022967"/>
    </source>
</evidence>
<feature type="transmembrane region" description="Helical" evidence="8">
    <location>
        <begin position="256"/>
        <end position="279"/>
    </location>
</feature>
<dbReference type="PANTHER" id="PTHR42861">
    <property type="entry name" value="CALCIUM-TRANSPORTING ATPASE"/>
    <property type="match status" value="1"/>
</dbReference>
<dbReference type="InterPro" id="IPR036412">
    <property type="entry name" value="HAD-like_sf"/>
</dbReference>
<feature type="transmembrane region" description="Helical" evidence="8">
    <location>
        <begin position="702"/>
        <end position="722"/>
    </location>
</feature>
<dbReference type="InterPro" id="IPR023299">
    <property type="entry name" value="ATPase_P-typ_cyto_dom_N"/>
</dbReference>
<dbReference type="Pfam" id="PF13246">
    <property type="entry name" value="Cation_ATPase"/>
    <property type="match status" value="1"/>
</dbReference>
<feature type="transmembrane region" description="Helical" evidence="8">
    <location>
        <begin position="768"/>
        <end position="786"/>
    </location>
</feature>
<organism evidence="10 11">
    <name type="scientific">Mesomycoplasma hyopneumoniae</name>
    <name type="common">Mycoplasma hyopneumoniae</name>
    <dbReference type="NCBI Taxonomy" id="2099"/>
    <lineage>
        <taxon>Bacteria</taxon>
        <taxon>Bacillati</taxon>
        <taxon>Mycoplasmatota</taxon>
        <taxon>Mycoplasmoidales</taxon>
        <taxon>Metamycoplasmataceae</taxon>
        <taxon>Mesomycoplasma</taxon>
    </lineage>
</organism>
<dbReference type="InterPro" id="IPR006068">
    <property type="entry name" value="ATPase_P-typ_cation-transptr_C"/>
</dbReference>
<dbReference type="InterPro" id="IPR004014">
    <property type="entry name" value="ATPase_P-typ_cation-transptr_N"/>
</dbReference>
<dbReference type="Gene3D" id="3.40.1110.10">
    <property type="entry name" value="Calcium-transporting ATPase, cytoplasmic domain N"/>
    <property type="match status" value="1"/>
</dbReference>
<dbReference type="SFLD" id="SFLDF00027">
    <property type="entry name" value="p-type_atpase"/>
    <property type="match status" value="1"/>
</dbReference>
<dbReference type="Pfam" id="PF00689">
    <property type="entry name" value="Cation_ATPase_C"/>
    <property type="match status" value="1"/>
</dbReference>
<gene>
    <name evidence="10" type="ORF">CIB43_00536</name>
</gene>
<feature type="domain" description="Cation-transporting P-type ATPase N-terminal" evidence="9">
    <location>
        <begin position="11"/>
        <end position="83"/>
    </location>
</feature>
<dbReference type="Pfam" id="PF00122">
    <property type="entry name" value="E1-E2_ATPase"/>
    <property type="match status" value="1"/>
</dbReference>